<comment type="catalytic activity">
    <reaction evidence="6 15">
        <text>N-terminal L-arginyl-[protein] + L-leucyl-tRNA(Leu) = N-terminal L-leucyl-L-arginyl-[protein] + tRNA(Leu) + H(+)</text>
        <dbReference type="Rhea" id="RHEA:50416"/>
        <dbReference type="Rhea" id="RHEA-COMP:9613"/>
        <dbReference type="Rhea" id="RHEA-COMP:9622"/>
        <dbReference type="Rhea" id="RHEA-COMP:12672"/>
        <dbReference type="Rhea" id="RHEA-COMP:12673"/>
        <dbReference type="ChEBI" id="CHEBI:15378"/>
        <dbReference type="ChEBI" id="CHEBI:64719"/>
        <dbReference type="ChEBI" id="CHEBI:78442"/>
        <dbReference type="ChEBI" id="CHEBI:78494"/>
        <dbReference type="ChEBI" id="CHEBI:133044"/>
        <dbReference type="EC" id="2.3.2.6"/>
    </reaction>
</comment>
<comment type="catalytic activity">
    <reaction evidence="7 15">
        <text>N-terminal L-lysyl-[protein] + L-leucyl-tRNA(Leu) = N-terminal L-leucyl-L-lysyl-[protein] + tRNA(Leu) + H(+)</text>
        <dbReference type="Rhea" id="RHEA:12340"/>
        <dbReference type="Rhea" id="RHEA-COMP:9613"/>
        <dbReference type="Rhea" id="RHEA-COMP:9622"/>
        <dbReference type="Rhea" id="RHEA-COMP:12670"/>
        <dbReference type="Rhea" id="RHEA-COMP:12671"/>
        <dbReference type="ChEBI" id="CHEBI:15378"/>
        <dbReference type="ChEBI" id="CHEBI:65249"/>
        <dbReference type="ChEBI" id="CHEBI:78442"/>
        <dbReference type="ChEBI" id="CHEBI:78494"/>
        <dbReference type="ChEBI" id="CHEBI:133043"/>
        <dbReference type="EC" id="2.3.2.6"/>
    </reaction>
</comment>
<evidence type="ECO:0000256" key="15">
    <source>
        <dbReference type="HAMAP-Rule" id="MF_00688"/>
    </source>
</evidence>
<dbReference type="InterPro" id="IPR004616">
    <property type="entry name" value="Leu/Phe-tRNA_Trfase"/>
</dbReference>
<dbReference type="NCBIfam" id="TIGR00667">
    <property type="entry name" value="aat"/>
    <property type="match status" value="1"/>
</dbReference>
<evidence type="ECO:0000256" key="8">
    <source>
        <dbReference type="ARBA" id="ARBA00054043"/>
    </source>
</evidence>
<evidence type="ECO:0000256" key="12">
    <source>
        <dbReference type="ARBA" id="ARBA00077136"/>
    </source>
</evidence>
<evidence type="ECO:0000256" key="4">
    <source>
        <dbReference type="ARBA" id="ARBA00023315"/>
    </source>
</evidence>
<evidence type="ECO:0000256" key="6">
    <source>
        <dbReference type="ARBA" id="ARBA00050652"/>
    </source>
</evidence>
<organism evidence="16 17">
    <name type="scientific">Desulfamplus magnetovallimortis</name>
    <dbReference type="NCBI Taxonomy" id="1246637"/>
    <lineage>
        <taxon>Bacteria</taxon>
        <taxon>Pseudomonadati</taxon>
        <taxon>Thermodesulfobacteriota</taxon>
        <taxon>Desulfobacteria</taxon>
        <taxon>Desulfobacterales</taxon>
        <taxon>Desulfobacteraceae</taxon>
        <taxon>Desulfamplus</taxon>
    </lineage>
</organism>
<dbReference type="EMBL" id="FWEV01000077">
    <property type="protein sequence ID" value="SLM29130.1"/>
    <property type="molecule type" value="Genomic_DNA"/>
</dbReference>
<dbReference type="FunFam" id="3.30.70.3550:FF:000001">
    <property type="entry name" value="Leucyl/phenylalanyl-tRNA--protein transferase"/>
    <property type="match status" value="1"/>
</dbReference>
<evidence type="ECO:0000256" key="7">
    <source>
        <dbReference type="ARBA" id="ARBA00051538"/>
    </source>
</evidence>
<evidence type="ECO:0000256" key="13">
    <source>
        <dbReference type="ARBA" id="ARBA00077165"/>
    </source>
</evidence>
<gene>
    <name evidence="15 16" type="primary">aat</name>
    <name evidence="16" type="ORF">MTBBW1_1680042</name>
</gene>
<dbReference type="InterPro" id="IPR042221">
    <property type="entry name" value="Leu/Phe-tRNA_Trfase_N"/>
</dbReference>
<dbReference type="Gene3D" id="3.30.70.3550">
    <property type="entry name" value="Leucyl/phenylalanyl-tRNA-protein transferase, N-terminal domain"/>
    <property type="match status" value="1"/>
</dbReference>
<dbReference type="GO" id="GO:0005737">
    <property type="term" value="C:cytoplasm"/>
    <property type="evidence" value="ECO:0007669"/>
    <property type="project" value="UniProtKB-SubCell"/>
</dbReference>
<dbReference type="PANTHER" id="PTHR30098">
    <property type="entry name" value="LEUCYL/PHENYLALANYL-TRNA--PROTEIN TRANSFERASE"/>
    <property type="match status" value="1"/>
</dbReference>
<name>A0A1W1H9G2_9BACT</name>
<comment type="similarity">
    <text evidence="9 15">Belongs to the L/F-transferase family.</text>
</comment>
<sequence length="226" mass="25571">MPVFMLSDEFIFPPADFARHDGLLCVGGDLSYHRLIKAYKSGIFPWFSKGEPILWWSPDPRLVLFPSNIRISRSLGKKIKKGTFSVTMDTAFEDVIRECATSRIEAGIDTWLVDGMIEAYVDLYNRGDAHSVETWQKGRLVGGLYGVSIGRIFFGESMFSRESDASKIALAALCFHLQKYKFDLIDCQVTTPHLVSMGAEEIPRQEFLLQLNSSVKKKGLSGRWIY</sequence>
<evidence type="ECO:0000256" key="2">
    <source>
        <dbReference type="ARBA" id="ARBA00022490"/>
    </source>
</evidence>
<keyword evidence="2 15" id="KW-0963">Cytoplasm</keyword>
<keyword evidence="4 15" id="KW-0012">Acyltransferase</keyword>
<comment type="function">
    <text evidence="8 15">Functions in the N-end rule pathway of protein degradation where it conjugates Leu, Phe and, less efficiently, Met from aminoacyl-tRNAs to the N-termini of proteins containing an N-terminal arginine or lysine.</text>
</comment>
<dbReference type="Proteomes" id="UP000191931">
    <property type="component" value="Unassembled WGS sequence"/>
</dbReference>
<evidence type="ECO:0000256" key="1">
    <source>
        <dbReference type="ARBA" id="ARBA00004496"/>
    </source>
</evidence>
<evidence type="ECO:0000256" key="10">
    <source>
        <dbReference type="ARBA" id="ARBA00066767"/>
    </source>
</evidence>
<keyword evidence="3 15" id="KW-0808">Transferase</keyword>
<dbReference type="Gene3D" id="3.40.630.70">
    <property type="entry name" value="Leucyl/phenylalanyl-tRNA-protein transferase, C-terminal domain"/>
    <property type="match status" value="1"/>
</dbReference>
<dbReference type="GO" id="GO:0008914">
    <property type="term" value="F:leucyl-tRNA--protein transferase activity"/>
    <property type="evidence" value="ECO:0007669"/>
    <property type="project" value="UniProtKB-UniRule"/>
</dbReference>
<evidence type="ECO:0000256" key="5">
    <source>
        <dbReference type="ARBA" id="ARBA00050607"/>
    </source>
</evidence>
<dbReference type="InterPro" id="IPR016181">
    <property type="entry name" value="Acyl_CoA_acyltransferase"/>
</dbReference>
<keyword evidence="17" id="KW-1185">Reference proteome</keyword>
<protein>
    <recommendedName>
        <fullName evidence="11 15">Leucyl/phenylalanyl-tRNA--protein transferase</fullName>
        <ecNumber evidence="10 15">2.3.2.6</ecNumber>
    </recommendedName>
    <alternativeName>
        <fullName evidence="12 15">L/F-transferase</fullName>
    </alternativeName>
    <alternativeName>
        <fullName evidence="13 15">Leucyltransferase</fullName>
    </alternativeName>
    <alternativeName>
        <fullName evidence="14 15">Phenyalanyltransferase</fullName>
    </alternativeName>
</protein>
<dbReference type="SUPFAM" id="SSF55729">
    <property type="entry name" value="Acyl-CoA N-acyltransferases (Nat)"/>
    <property type="match status" value="1"/>
</dbReference>
<comment type="catalytic activity">
    <reaction evidence="5 15">
        <text>L-phenylalanyl-tRNA(Phe) + an N-terminal L-alpha-aminoacyl-[protein] = an N-terminal L-phenylalanyl-L-alpha-aminoacyl-[protein] + tRNA(Phe)</text>
        <dbReference type="Rhea" id="RHEA:43632"/>
        <dbReference type="Rhea" id="RHEA-COMP:9668"/>
        <dbReference type="Rhea" id="RHEA-COMP:9699"/>
        <dbReference type="Rhea" id="RHEA-COMP:10636"/>
        <dbReference type="Rhea" id="RHEA-COMP:10637"/>
        <dbReference type="ChEBI" id="CHEBI:78442"/>
        <dbReference type="ChEBI" id="CHEBI:78531"/>
        <dbReference type="ChEBI" id="CHEBI:78597"/>
        <dbReference type="ChEBI" id="CHEBI:83561"/>
        <dbReference type="EC" id="2.3.2.6"/>
    </reaction>
</comment>
<proteinExistence type="inferred from homology"/>
<evidence type="ECO:0000313" key="16">
    <source>
        <dbReference type="EMBL" id="SLM29130.1"/>
    </source>
</evidence>
<dbReference type="EC" id="2.3.2.6" evidence="10 15"/>
<dbReference type="AlphaFoldDB" id="A0A1W1H9G2"/>
<dbReference type="Pfam" id="PF03588">
    <property type="entry name" value="Leu_Phe_trans"/>
    <property type="match status" value="1"/>
</dbReference>
<reference evidence="16 17" key="1">
    <citation type="submission" date="2017-03" db="EMBL/GenBank/DDBJ databases">
        <authorList>
            <person name="Afonso C.L."/>
            <person name="Miller P.J."/>
            <person name="Scott M.A."/>
            <person name="Spackman E."/>
            <person name="Goraichik I."/>
            <person name="Dimitrov K.M."/>
            <person name="Suarez D.L."/>
            <person name="Swayne D.E."/>
        </authorList>
    </citation>
    <scope>NUCLEOTIDE SEQUENCE [LARGE SCALE GENOMIC DNA]</scope>
    <source>
        <strain evidence="16">PRJEB14757</strain>
    </source>
</reference>
<dbReference type="STRING" id="1246637.MTBBW1_1680042"/>
<dbReference type="HAMAP" id="MF_00688">
    <property type="entry name" value="Leu_Phe_trans"/>
    <property type="match status" value="1"/>
</dbReference>
<dbReference type="InterPro" id="IPR042203">
    <property type="entry name" value="Leu/Phe-tRNA_Trfase_C"/>
</dbReference>
<dbReference type="GO" id="GO:0030163">
    <property type="term" value="P:protein catabolic process"/>
    <property type="evidence" value="ECO:0007669"/>
    <property type="project" value="UniProtKB-UniRule"/>
</dbReference>
<dbReference type="PANTHER" id="PTHR30098:SF2">
    <property type="entry name" value="LEUCYL_PHENYLALANYL-TRNA--PROTEIN TRANSFERASE"/>
    <property type="match status" value="1"/>
</dbReference>
<evidence type="ECO:0000256" key="3">
    <source>
        <dbReference type="ARBA" id="ARBA00022679"/>
    </source>
</evidence>
<evidence type="ECO:0000256" key="9">
    <source>
        <dbReference type="ARBA" id="ARBA00061535"/>
    </source>
</evidence>
<dbReference type="OrthoDB" id="9790282at2"/>
<accession>A0A1W1H9G2</accession>
<evidence type="ECO:0000256" key="14">
    <source>
        <dbReference type="ARBA" id="ARBA00083640"/>
    </source>
</evidence>
<evidence type="ECO:0000313" key="17">
    <source>
        <dbReference type="Proteomes" id="UP000191931"/>
    </source>
</evidence>
<dbReference type="FunFam" id="3.40.630.70:FF:000001">
    <property type="entry name" value="Leucyl/phenylalanyl-tRNA--protein transferase"/>
    <property type="match status" value="1"/>
</dbReference>
<comment type="subcellular location">
    <subcellularLocation>
        <location evidence="1 15">Cytoplasm</location>
    </subcellularLocation>
</comment>
<evidence type="ECO:0000256" key="11">
    <source>
        <dbReference type="ARBA" id="ARBA00074372"/>
    </source>
</evidence>